<name>A0A1Q3DWE5_LENED</name>
<evidence type="ECO:0000259" key="17">
    <source>
        <dbReference type="Pfam" id="PF07732"/>
    </source>
</evidence>
<comment type="subcellular location">
    <subcellularLocation>
        <location evidence="3">Secreted</location>
    </subcellularLocation>
</comment>
<evidence type="ECO:0000313" key="19">
    <source>
        <dbReference type="Proteomes" id="UP000188533"/>
    </source>
</evidence>
<keyword evidence="7" id="KW-0479">Metal-binding</keyword>
<keyword evidence="11" id="KW-1015">Disulfide bond</keyword>
<keyword evidence="8" id="KW-0677">Repeat</keyword>
<dbReference type="Pfam" id="PF07731">
    <property type="entry name" value="Cu-oxidase_2"/>
    <property type="match status" value="1"/>
</dbReference>
<dbReference type="InterPro" id="IPR011706">
    <property type="entry name" value="Cu-oxidase_C"/>
</dbReference>
<dbReference type="PROSITE" id="PS00079">
    <property type="entry name" value="MULTICOPPER_OXIDASE1"/>
    <property type="match status" value="2"/>
</dbReference>
<dbReference type="PROSITE" id="PS00080">
    <property type="entry name" value="MULTICOPPER_OXIDASE2"/>
    <property type="match status" value="1"/>
</dbReference>
<sequence length="523" mass="56191">MRPEHVIKMGFQSFTSLLSLVALVPSAFAVLETTGDLVISNAAVSPDGFSRTAVLAGGGVVGELVTGNKGDNFQINVVNELTDDTMLRSTTVHWHGIFQEGTNWADGPAFINQCPIAANNSFLYDFTVSDQAGTFWYHSHLATQYCDGLRGPMVIYDPDDPYADLYDVDDDTTIISLMDWYHAKAETLTFPAPDATLINGLGRYSGGNATDLAVITVTSGTRYRFRLINLACDPNFVFSIDNHTMTVIEVDGVNHEQLVVDSIQIFAAQRYSFILEANQSVDNYWIRADPSTGTAGYTGGINSAILRYSGAADSEPGTPAVTSVLALNETQLVPLENPGAPGEPEVGGVDYALNLAMAFTGTAFTINGYSFTSPTVPVLLQILSGAETADSLLPTGSVYSLPTNSTIEISIPSGGLAGFPHPFHLHGHTFDVVRSAGSTTYNYVNPVRRDVVSTGAAGDNVTIRFTTDNAGPWFLHCHIDWHLEAGLAIVFAEDVADWNTTQTPSTAWDDLCPIYDALSADQL</sequence>
<dbReference type="GO" id="GO:0005576">
    <property type="term" value="C:extracellular region"/>
    <property type="evidence" value="ECO:0007669"/>
    <property type="project" value="UniProtKB-SubCell"/>
</dbReference>
<dbReference type="GO" id="GO:0046274">
    <property type="term" value="P:lignin catabolic process"/>
    <property type="evidence" value="ECO:0007669"/>
    <property type="project" value="UniProtKB-KW"/>
</dbReference>
<evidence type="ECO:0000256" key="7">
    <source>
        <dbReference type="ARBA" id="ARBA00022723"/>
    </source>
</evidence>
<evidence type="ECO:0000256" key="2">
    <source>
        <dbReference type="ARBA" id="ARBA00001935"/>
    </source>
</evidence>
<dbReference type="FunFam" id="2.60.40.420:FF:000112">
    <property type="entry name" value="Laccase B"/>
    <property type="match status" value="1"/>
</dbReference>
<keyword evidence="6" id="KW-0964">Secreted</keyword>
<keyword evidence="9" id="KW-0560">Oxidoreductase</keyword>
<proteinExistence type="inferred from homology"/>
<dbReference type="InterPro" id="IPR011707">
    <property type="entry name" value="Cu-oxidase-like_N"/>
</dbReference>
<keyword evidence="10" id="KW-0186">Copper</keyword>
<dbReference type="InterPro" id="IPR033138">
    <property type="entry name" value="Cu_oxidase_CS"/>
</dbReference>
<dbReference type="Proteomes" id="UP000188533">
    <property type="component" value="Unassembled WGS sequence"/>
</dbReference>
<evidence type="ECO:0000256" key="3">
    <source>
        <dbReference type="ARBA" id="ARBA00004613"/>
    </source>
</evidence>
<feature type="chain" id="PRO_5012139874" description="laccase" evidence="14">
    <location>
        <begin position="30"/>
        <end position="523"/>
    </location>
</feature>
<protein>
    <recommendedName>
        <fullName evidence="5">laccase</fullName>
        <ecNumber evidence="5">1.10.3.2</ecNumber>
    </recommendedName>
</protein>
<dbReference type="EC" id="1.10.3.2" evidence="5"/>
<comment type="caution">
    <text evidence="18">The sequence shown here is derived from an EMBL/GenBank/DDBJ whole genome shotgun (WGS) entry which is preliminary data.</text>
</comment>
<dbReference type="Pfam" id="PF00394">
    <property type="entry name" value="Cu-oxidase"/>
    <property type="match status" value="1"/>
</dbReference>
<dbReference type="Pfam" id="PF07732">
    <property type="entry name" value="Cu-oxidase_3"/>
    <property type="match status" value="1"/>
</dbReference>
<evidence type="ECO:0000256" key="13">
    <source>
        <dbReference type="ARBA" id="ARBA00023185"/>
    </source>
</evidence>
<dbReference type="SUPFAM" id="SSF49503">
    <property type="entry name" value="Cupredoxins"/>
    <property type="match status" value="3"/>
</dbReference>
<evidence type="ECO:0000256" key="9">
    <source>
        <dbReference type="ARBA" id="ARBA00023002"/>
    </source>
</evidence>
<dbReference type="InterPro" id="IPR001117">
    <property type="entry name" value="Cu-oxidase_2nd"/>
</dbReference>
<dbReference type="Gene3D" id="2.60.40.420">
    <property type="entry name" value="Cupredoxins - blue copper proteins"/>
    <property type="match status" value="3"/>
</dbReference>
<keyword evidence="13" id="KW-0439">Lignin degradation</keyword>
<dbReference type="STRING" id="5353.A0A1Q3DWE5"/>
<dbReference type="EMBL" id="BDGU01000007">
    <property type="protein sequence ID" value="GAV99068.1"/>
    <property type="molecule type" value="Genomic_DNA"/>
</dbReference>
<evidence type="ECO:0000256" key="5">
    <source>
        <dbReference type="ARBA" id="ARBA00012297"/>
    </source>
</evidence>
<evidence type="ECO:0000256" key="14">
    <source>
        <dbReference type="SAM" id="SignalP"/>
    </source>
</evidence>
<evidence type="ECO:0000259" key="16">
    <source>
        <dbReference type="Pfam" id="PF07731"/>
    </source>
</evidence>
<evidence type="ECO:0000313" key="18">
    <source>
        <dbReference type="EMBL" id="GAV99068.1"/>
    </source>
</evidence>
<evidence type="ECO:0000256" key="4">
    <source>
        <dbReference type="ARBA" id="ARBA00010609"/>
    </source>
</evidence>
<evidence type="ECO:0000259" key="15">
    <source>
        <dbReference type="Pfam" id="PF00394"/>
    </source>
</evidence>
<dbReference type="AlphaFoldDB" id="A0A1Q3DWE5"/>
<dbReference type="FunFam" id="2.60.40.420:FF:000045">
    <property type="entry name" value="Laccase 2"/>
    <property type="match status" value="1"/>
</dbReference>
<dbReference type="PANTHER" id="PTHR11709:SF511">
    <property type="entry name" value="LACCASE"/>
    <property type="match status" value="1"/>
</dbReference>
<evidence type="ECO:0000256" key="10">
    <source>
        <dbReference type="ARBA" id="ARBA00023008"/>
    </source>
</evidence>
<keyword evidence="19" id="KW-1185">Reference proteome</keyword>
<evidence type="ECO:0000256" key="8">
    <source>
        <dbReference type="ARBA" id="ARBA00022737"/>
    </source>
</evidence>
<feature type="domain" description="Plastocyanin-like" evidence="16">
    <location>
        <begin position="372"/>
        <end position="495"/>
    </location>
</feature>
<comment type="catalytic activity">
    <reaction evidence="1">
        <text>4 hydroquinone + O2 = 4 benzosemiquinone + 2 H2O</text>
        <dbReference type="Rhea" id="RHEA:11276"/>
        <dbReference type="ChEBI" id="CHEBI:15377"/>
        <dbReference type="ChEBI" id="CHEBI:15379"/>
        <dbReference type="ChEBI" id="CHEBI:17594"/>
        <dbReference type="ChEBI" id="CHEBI:17977"/>
        <dbReference type="EC" id="1.10.3.2"/>
    </reaction>
</comment>
<dbReference type="InterPro" id="IPR045087">
    <property type="entry name" value="Cu-oxidase_fam"/>
</dbReference>
<keyword evidence="14" id="KW-0732">Signal</keyword>
<dbReference type="InterPro" id="IPR002355">
    <property type="entry name" value="Cu_oxidase_Cu_BS"/>
</dbReference>
<comment type="cofactor">
    <cofactor evidence="2">
        <name>Cu cation</name>
        <dbReference type="ChEBI" id="CHEBI:23378"/>
    </cofactor>
</comment>
<dbReference type="InterPro" id="IPR008972">
    <property type="entry name" value="Cupredoxin"/>
</dbReference>
<gene>
    <name evidence="18" type="ORF">LENED_000499</name>
</gene>
<feature type="signal peptide" evidence="14">
    <location>
        <begin position="1"/>
        <end position="29"/>
    </location>
</feature>
<dbReference type="CDD" id="cd13903">
    <property type="entry name" value="CuRO_3_Tv-LCC_like"/>
    <property type="match status" value="1"/>
</dbReference>
<dbReference type="PANTHER" id="PTHR11709">
    <property type="entry name" value="MULTI-COPPER OXIDASE"/>
    <property type="match status" value="1"/>
</dbReference>
<evidence type="ECO:0000256" key="1">
    <source>
        <dbReference type="ARBA" id="ARBA00000349"/>
    </source>
</evidence>
<organism evidence="18 19">
    <name type="scientific">Lentinula edodes</name>
    <name type="common">Shiitake mushroom</name>
    <name type="synonym">Lentinus edodes</name>
    <dbReference type="NCBI Taxonomy" id="5353"/>
    <lineage>
        <taxon>Eukaryota</taxon>
        <taxon>Fungi</taxon>
        <taxon>Dikarya</taxon>
        <taxon>Basidiomycota</taxon>
        <taxon>Agaricomycotina</taxon>
        <taxon>Agaricomycetes</taxon>
        <taxon>Agaricomycetidae</taxon>
        <taxon>Agaricales</taxon>
        <taxon>Marasmiineae</taxon>
        <taxon>Omphalotaceae</taxon>
        <taxon>Lentinula</taxon>
    </lineage>
</organism>
<dbReference type="CDD" id="cd13856">
    <property type="entry name" value="CuRO_1_Tv-LCC_like"/>
    <property type="match status" value="1"/>
</dbReference>
<evidence type="ECO:0000256" key="6">
    <source>
        <dbReference type="ARBA" id="ARBA00022525"/>
    </source>
</evidence>
<evidence type="ECO:0000256" key="12">
    <source>
        <dbReference type="ARBA" id="ARBA00023180"/>
    </source>
</evidence>
<reference evidence="18 19" key="1">
    <citation type="submission" date="2016-08" db="EMBL/GenBank/DDBJ databases">
        <authorList>
            <consortium name="Lentinula edodes genome sequencing consortium"/>
            <person name="Sakamoto Y."/>
            <person name="Nakade K."/>
            <person name="Sato S."/>
            <person name="Yoshida Y."/>
            <person name="Miyazaki K."/>
            <person name="Natsume S."/>
            <person name="Konno N."/>
        </authorList>
    </citation>
    <scope>NUCLEOTIDE SEQUENCE [LARGE SCALE GENOMIC DNA]</scope>
    <source>
        <strain evidence="18 19">NBRC 111202</strain>
    </source>
</reference>
<feature type="domain" description="Plastocyanin-like" evidence="15">
    <location>
        <begin position="172"/>
        <end position="311"/>
    </location>
</feature>
<dbReference type="GO" id="GO:0052716">
    <property type="term" value="F:hydroquinone:oxygen oxidoreductase activity"/>
    <property type="evidence" value="ECO:0007669"/>
    <property type="project" value="UniProtKB-EC"/>
</dbReference>
<dbReference type="GO" id="GO:0005507">
    <property type="term" value="F:copper ion binding"/>
    <property type="evidence" value="ECO:0007669"/>
    <property type="project" value="InterPro"/>
</dbReference>
<feature type="domain" description="Plastocyanin-like" evidence="17">
    <location>
        <begin position="40"/>
        <end position="159"/>
    </location>
</feature>
<keyword evidence="12" id="KW-0325">Glycoprotein</keyword>
<accession>A0A1Q3DWE5</accession>
<comment type="similarity">
    <text evidence="4">Belongs to the multicopper oxidase family.</text>
</comment>
<reference evidence="18 19" key="2">
    <citation type="submission" date="2017-02" db="EMBL/GenBank/DDBJ databases">
        <title>A genome survey and senescence transcriptome analysis in Lentinula edodes.</title>
        <authorList>
            <person name="Sakamoto Y."/>
            <person name="Nakade K."/>
            <person name="Sato S."/>
            <person name="Yoshida Y."/>
            <person name="Miyazaki K."/>
            <person name="Natsume S."/>
            <person name="Konno N."/>
        </authorList>
    </citation>
    <scope>NUCLEOTIDE SEQUENCE [LARGE SCALE GENOMIC DNA]</scope>
    <source>
        <strain evidence="18 19">NBRC 111202</strain>
    </source>
</reference>
<evidence type="ECO:0000256" key="11">
    <source>
        <dbReference type="ARBA" id="ARBA00023157"/>
    </source>
</evidence>